<dbReference type="GO" id="GO:1990351">
    <property type="term" value="C:transporter complex"/>
    <property type="evidence" value="ECO:0007669"/>
    <property type="project" value="TreeGrafter"/>
</dbReference>
<comment type="function">
    <text evidence="6">Together with LptD, is involved in the assembly of lipopolysaccharide (LPS) at the surface of the outer membrane. Required for the proper assembly of LptD. Binds LPS and may serve as the LPS recognition site at the outer membrane.</text>
</comment>
<dbReference type="GO" id="GO:0015920">
    <property type="term" value="P:lipopolysaccharide transport"/>
    <property type="evidence" value="ECO:0007669"/>
    <property type="project" value="TreeGrafter"/>
</dbReference>
<keyword evidence="1 6" id="KW-0732">Signal</keyword>
<dbReference type="AlphaFoldDB" id="A0A345JRF3"/>
<dbReference type="PANTHER" id="PTHR38098:SF1">
    <property type="entry name" value="LPS-ASSEMBLY LIPOPROTEIN LPTE"/>
    <property type="match status" value="1"/>
</dbReference>
<evidence type="ECO:0000313" key="7">
    <source>
        <dbReference type="EMBL" id="AXH29899.1"/>
    </source>
</evidence>
<dbReference type="Proteomes" id="UP000253862">
    <property type="component" value="Chromosome"/>
</dbReference>
<dbReference type="GO" id="GO:0001530">
    <property type="term" value="F:lipopolysaccharide binding"/>
    <property type="evidence" value="ECO:0007669"/>
    <property type="project" value="TreeGrafter"/>
</dbReference>
<comment type="subcellular location">
    <subcellularLocation>
        <location evidence="6">Cell outer membrane</location>
        <topology evidence="6">Lipid-anchor</topology>
    </subcellularLocation>
</comment>
<dbReference type="EMBL" id="CP022375">
    <property type="protein sequence ID" value="AXH29899.1"/>
    <property type="molecule type" value="Genomic_DNA"/>
</dbReference>
<evidence type="ECO:0000256" key="4">
    <source>
        <dbReference type="ARBA" id="ARBA00023237"/>
    </source>
</evidence>
<organism evidence="7 8">
    <name type="scientific">Francisella opportunistica</name>
    <dbReference type="NCBI Taxonomy" id="2016517"/>
    <lineage>
        <taxon>Bacteria</taxon>
        <taxon>Pseudomonadati</taxon>
        <taxon>Pseudomonadota</taxon>
        <taxon>Gammaproteobacteria</taxon>
        <taxon>Thiotrichales</taxon>
        <taxon>Francisellaceae</taxon>
        <taxon>Francisella</taxon>
    </lineage>
</organism>
<keyword evidence="2 6" id="KW-0472">Membrane</keyword>
<evidence type="ECO:0000256" key="2">
    <source>
        <dbReference type="ARBA" id="ARBA00023136"/>
    </source>
</evidence>
<keyword evidence="8" id="KW-1185">Reference proteome</keyword>
<evidence type="ECO:0000256" key="5">
    <source>
        <dbReference type="ARBA" id="ARBA00023288"/>
    </source>
</evidence>
<evidence type="ECO:0000313" key="8">
    <source>
        <dbReference type="Proteomes" id="UP000253862"/>
    </source>
</evidence>
<evidence type="ECO:0000256" key="6">
    <source>
        <dbReference type="HAMAP-Rule" id="MF_01186"/>
    </source>
</evidence>
<dbReference type="PROSITE" id="PS51257">
    <property type="entry name" value="PROKAR_LIPOPROTEIN"/>
    <property type="match status" value="1"/>
</dbReference>
<dbReference type="RefSeq" id="WP_084387440.1">
    <property type="nucleotide sequence ID" value="NZ_CP022375.1"/>
</dbReference>
<evidence type="ECO:0000256" key="1">
    <source>
        <dbReference type="ARBA" id="ARBA00022729"/>
    </source>
</evidence>
<keyword evidence="5 6" id="KW-0449">Lipoprotein</keyword>
<accession>A0A345JRF3</accession>
<name>A0A345JRF3_9GAMM</name>
<dbReference type="GO" id="GO:0009279">
    <property type="term" value="C:cell outer membrane"/>
    <property type="evidence" value="ECO:0007669"/>
    <property type="project" value="UniProtKB-SubCell"/>
</dbReference>
<keyword evidence="3 6" id="KW-0564">Palmitate</keyword>
<protein>
    <recommendedName>
        <fullName evidence="6">LPS-assembly lipoprotein LptE</fullName>
    </recommendedName>
</protein>
<evidence type="ECO:0000256" key="3">
    <source>
        <dbReference type="ARBA" id="ARBA00023139"/>
    </source>
</evidence>
<gene>
    <name evidence="6" type="primary">lptE</name>
    <name evidence="7" type="ORF">CGC43_04530</name>
</gene>
<dbReference type="KEGG" id="foo:CGC45_04515"/>
<comment type="similarity">
    <text evidence="6">Belongs to the LptE lipoprotein family.</text>
</comment>
<comment type="subunit">
    <text evidence="6">Component of the lipopolysaccharide transport and assembly complex. Interacts with LptD.</text>
</comment>
<dbReference type="GO" id="GO:0043165">
    <property type="term" value="P:Gram-negative-bacterium-type cell outer membrane assembly"/>
    <property type="evidence" value="ECO:0007669"/>
    <property type="project" value="UniProtKB-UniRule"/>
</dbReference>
<dbReference type="PANTHER" id="PTHR38098">
    <property type="entry name" value="LPS-ASSEMBLY LIPOPROTEIN LPTE"/>
    <property type="match status" value="1"/>
</dbReference>
<reference evidence="7 8" key="1">
    <citation type="submission" date="2017-07" db="EMBL/GenBank/DDBJ databases">
        <title>Complete genome sequences and comparative analysis of the novel pathogen Francisella opportunistica.</title>
        <authorList>
            <person name="Dietrich E.A."/>
            <person name="Kingry L.C."/>
            <person name="Petersen J.M."/>
        </authorList>
    </citation>
    <scope>NUCLEOTIDE SEQUENCE [LARGE SCALE GENOMIC DNA]</scope>
    <source>
        <strain evidence="7 8">14-2155</strain>
    </source>
</reference>
<dbReference type="HAMAP" id="MF_01186">
    <property type="entry name" value="LPS_assembly_LptE"/>
    <property type="match status" value="1"/>
</dbReference>
<keyword evidence="4 6" id="KW-0998">Cell outer membrane</keyword>
<dbReference type="InterPro" id="IPR007485">
    <property type="entry name" value="LPS_assembly_LptE"/>
</dbReference>
<dbReference type="OrthoDB" id="7349153at2"/>
<proteinExistence type="inferred from homology"/>
<sequence>MMRLKYIHTMFLFIATVILASCGFHPRGVLTDGNAGNFDSLAGTKFYIEADNYANLANSLKRNLTNFNAIIVNDEKSADYIINIQDAKQESQLTSIIGGASNNTYQLIYTITYNIVKPYKKTPVIPNKSISAQQFWQSNAGTQLAQNNQADRIYTYLEGQLVNNMVTQIAALLPSKNISQTADSDSDSDGNSAQ</sequence>
<dbReference type="Gene3D" id="3.30.160.150">
    <property type="entry name" value="Lipoprotein like domain"/>
    <property type="match status" value="1"/>
</dbReference>
<dbReference type="Pfam" id="PF04390">
    <property type="entry name" value="LptE"/>
    <property type="match status" value="1"/>
</dbReference>